<keyword evidence="2" id="KW-1185">Reference proteome</keyword>
<proteinExistence type="predicted"/>
<dbReference type="AlphaFoldDB" id="A0A4Y6PU60"/>
<name>A0A4Y6PU60_PERCE</name>
<accession>A0A5B8Y7B6</accession>
<gene>
    <name evidence="1" type="ORF">FIV42_14290</name>
</gene>
<evidence type="ECO:0000313" key="2">
    <source>
        <dbReference type="Proteomes" id="UP000315995"/>
    </source>
</evidence>
<evidence type="ECO:0000313" key="1">
    <source>
        <dbReference type="EMBL" id="QDG51866.1"/>
    </source>
</evidence>
<dbReference type="Proteomes" id="UP000315995">
    <property type="component" value="Chromosome"/>
</dbReference>
<reference evidence="1 2" key="1">
    <citation type="submission" date="2019-06" db="EMBL/GenBank/DDBJ databases">
        <title>Persicimonas caeni gen. nov., sp. nov., a predatory bacterium isolated from solar saltern.</title>
        <authorList>
            <person name="Wang S."/>
        </authorList>
    </citation>
    <scope>NUCLEOTIDE SEQUENCE [LARGE SCALE GENOMIC DNA]</scope>
    <source>
        <strain evidence="1 2">YN101</strain>
    </source>
</reference>
<protein>
    <submittedName>
        <fullName evidence="1">Uncharacterized protein</fullName>
    </submittedName>
</protein>
<dbReference type="RefSeq" id="WP_141198346.1">
    <property type="nucleotide sequence ID" value="NZ_CP041186.1"/>
</dbReference>
<accession>A0A4Y6PU60</accession>
<dbReference type="EMBL" id="CP041186">
    <property type="protein sequence ID" value="QDG51866.1"/>
    <property type="molecule type" value="Genomic_DNA"/>
</dbReference>
<sequence>MSEALERLEDFLEELLDEGAERLVVRWVDETRPVPEDESGFTVKRVIRATLTARMGDEVVQRDFDDIAYKKLRQTVAMYPFQTLYRSDNLTR</sequence>
<organism evidence="1 2">
    <name type="scientific">Persicimonas caeni</name>
    <dbReference type="NCBI Taxonomy" id="2292766"/>
    <lineage>
        <taxon>Bacteria</taxon>
        <taxon>Deltaproteobacteria</taxon>
        <taxon>Bradymonadales</taxon>
        <taxon>Bradymonadaceae</taxon>
        <taxon>Persicimonas</taxon>
    </lineage>
</organism>